<evidence type="ECO:0000313" key="2">
    <source>
        <dbReference type="Proteomes" id="UP001595528"/>
    </source>
</evidence>
<dbReference type="RefSeq" id="WP_379903053.1">
    <property type="nucleotide sequence ID" value="NZ_JBHRTR010000031.1"/>
</dbReference>
<sequence>MGSAQFAWREIRNLNLTEVPDGFPADPGICALVDLWRSKGGEGRLPARSDFSHADLFPWIGFVSLVDVEHAPRRFRWRLVGSMIAEKMGRDATGCWFDDLYEGQMLDSYVECYSRATDRRLPVYLRGDLEFVGKEFIHFNSVHLPLAEGDAPVNMLLLCLQFD</sequence>
<dbReference type="Proteomes" id="UP001595528">
    <property type="component" value="Unassembled WGS sequence"/>
</dbReference>
<keyword evidence="2" id="KW-1185">Reference proteome</keyword>
<proteinExistence type="predicted"/>
<accession>A0ABV7L391</accession>
<evidence type="ECO:0000313" key="1">
    <source>
        <dbReference type="EMBL" id="MFC3229135.1"/>
    </source>
</evidence>
<gene>
    <name evidence="1" type="ORF">ACFOGJ_17950</name>
</gene>
<dbReference type="Pfam" id="PF07310">
    <property type="entry name" value="PAS_5"/>
    <property type="match status" value="1"/>
</dbReference>
<organism evidence="1 2">
    <name type="scientific">Marinibaculum pumilum</name>
    <dbReference type="NCBI Taxonomy" id="1766165"/>
    <lineage>
        <taxon>Bacteria</taxon>
        <taxon>Pseudomonadati</taxon>
        <taxon>Pseudomonadota</taxon>
        <taxon>Alphaproteobacteria</taxon>
        <taxon>Rhodospirillales</taxon>
        <taxon>Rhodospirillaceae</taxon>
        <taxon>Marinibaculum</taxon>
    </lineage>
</organism>
<comment type="caution">
    <text evidence="1">The sequence shown here is derived from an EMBL/GenBank/DDBJ whole genome shotgun (WGS) entry which is preliminary data.</text>
</comment>
<dbReference type="EMBL" id="JBHRTR010000031">
    <property type="protein sequence ID" value="MFC3229135.1"/>
    <property type="molecule type" value="Genomic_DNA"/>
</dbReference>
<protein>
    <submittedName>
        <fullName evidence="1">PAS domain-containing protein</fullName>
    </submittedName>
</protein>
<name>A0ABV7L391_9PROT</name>
<reference evidence="2" key="1">
    <citation type="journal article" date="2019" name="Int. J. Syst. Evol. Microbiol.">
        <title>The Global Catalogue of Microorganisms (GCM) 10K type strain sequencing project: providing services to taxonomists for standard genome sequencing and annotation.</title>
        <authorList>
            <consortium name="The Broad Institute Genomics Platform"/>
            <consortium name="The Broad Institute Genome Sequencing Center for Infectious Disease"/>
            <person name="Wu L."/>
            <person name="Ma J."/>
        </authorList>
    </citation>
    <scope>NUCLEOTIDE SEQUENCE [LARGE SCALE GENOMIC DNA]</scope>
    <source>
        <strain evidence="2">KCTC 42964</strain>
    </source>
</reference>
<dbReference type="InterPro" id="IPR009922">
    <property type="entry name" value="DUF1457"/>
</dbReference>